<feature type="coiled-coil region" evidence="7">
    <location>
        <begin position="11"/>
        <end position="72"/>
    </location>
</feature>
<keyword evidence="3 8" id="KW-0812">Transmembrane</keyword>
<keyword evidence="6 8" id="KW-0472">Membrane</keyword>
<comment type="subcellular location">
    <subcellularLocation>
        <location evidence="1">Membrane</location>
        <topology evidence="1">Single-pass membrane protein</topology>
    </subcellularLocation>
</comment>
<dbReference type="GO" id="GO:0016020">
    <property type="term" value="C:membrane"/>
    <property type="evidence" value="ECO:0007669"/>
    <property type="project" value="UniProtKB-SubCell"/>
</dbReference>
<reference evidence="9" key="1">
    <citation type="journal article" date="2014" name="PLoS Negl. Trop. Dis.">
        <title>Identification and characterization of seminal fluid proteins in the Asian tiger mosquito, Aedes albopictus.</title>
        <authorList>
            <person name="Boes K.E."/>
            <person name="Ribeiro J.M."/>
            <person name="Wong A."/>
            <person name="Harrington L.C."/>
            <person name="Wolfner M.F."/>
            <person name="Sirot L.K."/>
        </authorList>
    </citation>
    <scope>NUCLEOTIDE SEQUENCE</scope>
    <source>
        <tissue evidence="9">Reproductive organs</tissue>
    </source>
</reference>
<feature type="transmembrane region" description="Helical" evidence="8">
    <location>
        <begin position="74"/>
        <end position="97"/>
    </location>
</feature>
<sequence length="100" mass="11816">MSKPCAIQKQIESSNEIIADLRERIRKMERRLQDPQMPEERRKEVETELTEIKKMLETNEEMLQKLHRENSKSFAVAACLFFACFLIYGVYVLIVGLSMY</sequence>
<dbReference type="PANTHER" id="PTHR31759:SF1">
    <property type="entry name" value="COILED-COIL DOMAIN-CONTAINING PROTEIN 167"/>
    <property type="match status" value="1"/>
</dbReference>
<dbReference type="PANTHER" id="PTHR31759">
    <property type="entry name" value="COILED-COIL DOMAIN-CONTAINING PROTEIN 167"/>
    <property type="match status" value="1"/>
</dbReference>
<proteinExistence type="evidence at transcript level"/>
<evidence type="ECO:0000313" key="9">
    <source>
        <dbReference type="EMBL" id="JAC07136.1"/>
    </source>
</evidence>
<accession>A0A023EE84</accession>
<keyword evidence="5 7" id="KW-0175">Coiled coil</keyword>
<evidence type="ECO:0000256" key="7">
    <source>
        <dbReference type="SAM" id="Coils"/>
    </source>
</evidence>
<evidence type="ECO:0000256" key="3">
    <source>
        <dbReference type="ARBA" id="ARBA00022692"/>
    </source>
</evidence>
<evidence type="ECO:0000256" key="5">
    <source>
        <dbReference type="ARBA" id="ARBA00023054"/>
    </source>
</evidence>
<dbReference type="VEuPathDB" id="VectorBase:AALF001574"/>
<dbReference type="AlphaFoldDB" id="A0A023EE84"/>
<dbReference type="VEuPathDB" id="VectorBase:AALFPA_056146"/>
<dbReference type="EMBL" id="GAPW01006462">
    <property type="protein sequence ID" value="JAC07136.1"/>
    <property type="molecule type" value="mRNA"/>
</dbReference>
<protein>
    <recommendedName>
        <fullName evidence="2">Coiled-coil domain-containing protein 167</fullName>
    </recommendedName>
</protein>
<dbReference type="VEuPathDB" id="VectorBase:AALC636_025162"/>
<name>A0A023EE84_AEDAL</name>
<dbReference type="Pfam" id="PF15188">
    <property type="entry name" value="CCDC-167"/>
    <property type="match status" value="1"/>
</dbReference>
<dbReference type="InterPro" id="IPR028194">
    <property type="entry name" value="CC167"/>
</dbReference>
<evidence type="ECO:0000256" key="6">
    <source>
        <dbReference type="ARBA" id="ARBA00023136"/>
    </source>
</evidence>
<organism evidence="9">
    <name type="scientific">Aedes albopictus</name>
    <name type="common">Asian tiger mosquito</name>
    <name type="synonym">Stegomyia albopicta</name>
    <dbReference type="NCBI Taxonomy" id="7160"/>
    <lineage>
        <taxon>Eukaryota</taxon>
        <taxon>Metazoa</taxon>
        <taxon>Ecdysozoa</taxon>
        <taxon>Arthropoda</taxon>
        <taxon>Hexapoda</taxon>
        <taxon>Insecta</taxon>
        <taxon>Pterygota</taxon>
        <taxon>Neoptera</taxon>
        <taxon>Endopterygota</taxon>
        <taxon>Diptera</taxon>
        <taxon>Nematocera</taxon>
        <taxon>Culicoidea</taxon>
        <taxon>Culicidae</taxon>
        <taxon>Culicinae</taxon>
        <taxon>Aedini</taxon>
        <taxon>Aedes</taxon>
        <taxon>Stegomyia</taxon>
    </lineage>
</organism>
<evidence type="ECO:0000256" key="2">
    <source>
        <dbReference type="ARBA" id="ARBA00022350"/>
    </source>
</evidence>
<evidence type="ECO:0000256" key="1">
    <source>
        <dbReference type="ARBA" id="ARBA00004167"/>
    </source>
</evidence>
<evidence type="ECO:0000256" key="4">
    <source>
        <dbReference type="ARBA" id="ARBA00022989"/>
    </source>
</evidence>
<evidence type="ECO:0000256" key="8">
    <source>
        <dbReference type="SAM" id="Phobius"/>
    </source>
</evidence>
<keyword evidence="4 8" id="KW-1133">Transmembrane helix</keyword>